<dbReference type="AlphaFoldDB" id="A0A9D4SKX4"/>
<dbReference type="Proteomes" id="UP000828236">
    <property type="component" value="Unassembled WGS sequence"/>
</dbReference>
<dbReference type="PANTHER" id="PTHR45639:SF4">
    <property type="entry name" value="HSC70CB, ISOFORM G"/>
    <property type="match status" value="1"/>
</dbReference>
<dbReference type="PROSITE" id="PS01036">
    <property type="entry name" value="HSP70_3"/>
    <property type="match status" value="1"/>
</dbReference>
<organism evidence="5">
    <name type="scientific">Dermatophagoides farinae</name>
    <name type="common">American house dust mite</name>
    <dbReference type="NCBI Taxonomy" id="6954"/>
    <lineage>
        <taxon>Eukaryota</taxon>
        <taxon>Metazoa</taxon>
        <taxon>Ecdysozoa</taxon>
        <taxon>Arthropoda</taxon>
        <taxon>Chelicerata</taxon>
        <taxon>Arachnida</taxon>
        <taxon>Acari</taxon>
        <taxon>Acariformes</taxon>
        <taxon>Sarcoptiformes</taxon>
        <taxon>Astigmata</taxon>
        <taxon>Psoroptidia</taxon>
        <taxon>Analgoidea</taxon>
        <taxon>Pyroglyphidae</taxon>
        <taxon>Dermatophagoidinae</taxon>
        <taxon>Dermatophagoides</taxon>
    </lineage>
</organism>
<dbReference type="InterPro" id="IPR029047">
    <property type="entry name" value="HSP70_peptide-bd_sf"/>
</dbReference>
<evidence type="ECO:0000256" key="4">
    <source>
        <dbReference type="SAM" id="MobiDB-lite"/>
    </source>
</evidence>
<evidence type="ECO:0000256" key="2">
    <source>
        <dbReference type="ARBA" id="ARBA00022741"/>
    </source>
</evidence>
<dbReference type="GO" id="GO:0140662">
    <property type="term" value="F:ATP-dependent protein folding chaperone"/>
    <property type="evidence" value="ECO:0007669"/>
    <property type="project" value="InterPro"/>
</dbReference>
<feature type="region of interest" description="Disordered" evidence="4">
    <location>
        <begin position="839"/>
        <end position="919"/>
    </location>
</feature>
<dbReference type="GO" id="GO:0005829">
    <property type="term" value="C:cytosol"/>
    <property type="evidence" value="ECO:0007669"/>
    <property type="project" value="TreeGrafter"/>
</dbReference>
<dbReference type="InterPro" id="IPR013126">
    <property type="entry name" value="Hsp_70_fam"/>
</dbReference>
<dbReference type="GO" id="GO:0005524">
    <property type="term" value="F:ATP binding"/>
    <property type="evidence" value="ECO:0007669"/>
    <property type="project" value="UniProtKB-KW"/>
</dbReference>
<name>A0A9D4SKX4_DERFA</name>
<dbReference type="Gene3D" id="2.60.34.10">
    <property type="entry name" value="Substrate Binding Domain Of DNAk, Chain A, domain 1"/>
    <property type="match status" value="1"/>
</dbReference>
<dbReference type="FunFam" id="3.90.640.10:FF:000004">
    <property type="entry name" value="Heat shock 70 kDa protein 4"/>
    <property type="match status" value="1"/>
</dbReference>
<feature type="compositionally biased region" description="Low complexity" evidence="4">
    <location>
        <begin position="610"/>
        <end position="642"/>
    </location>
</feature>
<sequence length="919" mass="105689">MNFPVNWRIFANRSQNIFIQAKFIQSRLLFHVDQTINSATISGLKRFLNSAYKYFAGSSEDDNYKRSTSVSQSEYQQKNRSVFRKYRQIMASISNSTSSICGISIGTENCYVAVARQGGIEILLNEYSQRSTPAYIGFGGNQRELGVSAKQKQMMNLSNTCFAPTKIIGKKYHQVNPQDFPFKIEPGPDDEILVRVQHGDEQLLTPTQIVAMLYTKLRQISGNPVDCVINCPNYFDFLQRRALLDAAQIAGLNPLRVISDMTAVALYYGFYRSSPTGSDISIVGFVDCGQTSSQAAMVLFNHKDNYLKVLDAEFLADVGGRHFDEALANYFIEKHSLKLSERSRYRLIVECEKLKKNLSANPNELPINIECLYDEKDFNSRIDRATFEQISQNLFEKIASMLKMTYERSVERFIKEYQDNYGDFRLDSVEVVGGTSRIPAIKKMIKEFCGLEPSTTLNADEAVARGCALQCAILSPTFKVARELHLIDSLPFSVDFKYEIPGKDVKVIPAMIPRGHPFPCPKQITIPSQNLPITLSFYYDNLHQEKMFLAQYRISEPPGSNALQSMLEHKSPIKIRVRINANCTLSIGPATFSYENPQQTNEQQQDEPMEQQPQNNNNDSGDGQNKMETETQQQQTNDSQPQQKRKKPKTTTIDLLVEPLSIAGLLPKEVKDRFIEFESNLILADKNWKEKADARNALEEFIYEWRDRMESGDYDPFIDPATKQQFQQQLESNEKWLYEQDEKEVMHSKSVYDERTQMMAKSFADSVIMRRREFENRPRCLEQLGHHLQQARKIMETNDLNDDNDEKKKFFEEIEEKQHWFDDVSGKLASMRTYDDPPFTCDAIQSQSQQLDSSIQRIHNNRKRRAEERRKAAEKNAEKEKQQQQQQAQQEASGDKQQSPPMDQQEPAKMDVDPQPEQK</sequence>
<dbReference type="EMBL" id="SDOV01000001">
    <property type="protein sequence ID" value="KAH7646179.1"/>
    <property type="molecule type" value="Genomic_DNA"/>
</dbReference>
<dbReference type="PRINTS" id="PR00301">
    <property type="entry name" value="HEATSHOCK70"/>
</dbReference>
<dbReference type="InterPro" id="IPR029048">
    <property type="entry name" value="HSP70_C_sf"/>
</dbReference>
<dbReference type="Gene3D" id="3.30.420.40">
    <property type="match status" value="2"/>
</dbReference>
<dbReference type="InterPro" id="IPR043129">
    <property type="entry name" value="ATPase_NBD"/>
</dbReference>
<accession>A0A9D4SKX4</accession>
<feature type="compositionally biased region" description="Low complexity" evidence="4">
    <location>
        <begin position="844"/>
        <end position="858"/>
    </location>
</feature>
<evidence type="ECO:0000256" key="1">
    <source>
        <dbReference type="ARBA" id="ARBA00007381"/>
    </source>
</evidence>
<comment type="similarity">
    <text evidence="1">Belongs to the heat shock protein 70 family.</text>
</comment>
<dbReference type="SUPFAM" id="SSF100934">
    <property type="entry name" value="Heat shock protein 70kD (HSP70), C-terminal subdomain"/>
    <property type="match status" value="1"/>
</dbReference>
<proteinExistence type="inferred from homology"/>
<evidence type="ECO:0000256" key="3">
    <source>
        <dbReference type="ARBA" id="ARBA00022840"/>
    </source>
</evidence>
<dbReference type="GO" id="GO:0005634">
    <property type="term" value="C:nucleus"/>
    <property type="evidence" value="ECO:0007669"/>
    <property type="project" value="TreeGrafter"/>
</dbReference>
<protein>
    <submittedName>
        <fullName evidence="5">Sar s 28</fullName>
    </submittedName>
</protein>
<keyword evidence="2" id="KW-0547">Nucleotide-binding</keyword>
<keyword evidence="3" id="KW-0067">ATP-binding</keyword>
<dbReference type="Gene3D" id="3.30.30.30">
    <property type="match status" value="1"/>
</dbReference>
<feature type="compositionally biased region" description="Low complexity" evidence="4">
    <location>
        <begin position="883"/>
        <end position="892"/>
    </location>
</feature>
<gene>
    <name evidence="5" type="ORF">HUG17_1717</name>
</gene>
<dbReference type="Gene3D" id="1.20.1270.10">
    <property type="match status" value="1"/>
</dbReference>
<dbReference type="PANTHER" id="PTHR45639">
    <property type="entry name" value="HSC70CB, ISOFORM G-RELATED"/>
    <property type="match status" value="1"/>
</dbReference>
<reference evidence="5" key="2">
    <citation type="journal article" date="2021" name="World Allergy Organ. J.">
        <title>Chromosome-level assembly of Dermatophagoides farinae genome and transcriptome reveals two novel allergens Der f 37 and Der f 39.</title>
        <authorList>
            <person name="Chen J."/>
            <person name="Cai Z."/>
            <person name="Fan D."/>
            <person name="Hu J."/>
            <person name="Hou Y."/>
            <person name="He Y."/>
            <person name="Zhang Z."/>
            <person name="Zhao Z."/>
            <person name="Gao P."/>
            <person name="Hu W."/>
            <person name="Sun J."/>
            <person name="Li J."/>
            <person name="Ji K."/>
        </authorList>
    </citation>
    <scope>NUCLEOTIDE SEQUENCE</scope>
    <source>
        <strain evidence="5">JKM2019</strain>
    </source>
</reference>
<reference evidence="5" key="1">
    <citation type="submission" date="2020-06" db="EMBL/GenBank/DDBJ databases">
        <authorList>
            <person name="Ji K."/>
            <person name="Li J."/>
        </authorList>
    </citation>
    <scope>NUCLEOTIDE SEQUENCE</scope>
    <source>
        <strain evidence="5">JKM2019</strain>
        <tissue evidence="5">Whole body</tissue>
    </source>
</reference>
<dbReference type="InterPro" id="IPR018181">
    <property type="entry name" value="Heat_shock_70_CS"/>
</dbReference>
<dbReference type="SUPFAM" id="SSF53067">
    <property type="entry name" value="Actin-like ATPase domain"/>
    <property type="match status" value="2"/>
</dbReference>
<dbReference type="FunFam" id="3.30.420.40:FF:000171">
    <property type="entry name" value="Heat shock 70 kDa protein 4"/>
    <property type="match status" value="2"/>
</dbReference>
<feature type="compositionally biased region" description="Basic and acidic residues" evidence="4">
    <location>
        <begin position="865"/>
        <end position="882"/>
    </location>
</feature>
<feature type="compositionally biased region" description="Basic and acidic residues" evidence="4">
    <location>
        <begin position="906"/>
        <end position="919"/>
    </location>
</feature>
<feature type="region of interest" description="Disordered" evidence="4">
    <location>
        <begin position="590"/>
        <end position="652"/>
    </location>
</feature>
<comment type="caution">
    <text evidence="5">The sequence shown here is derived from an EMBL/GenBank/DDBJ whole genome shotgun (WGS) entry which is preliminary data.</text>
</comment>
<evidence type="ECO:0000313" key="5">
    <source>
        <dbReference type="EMBL" id="KAH7646179.1"/>
    </source>
</evidence>
<dbReference type="Gene3D" id="3.90.640.10">
    <property type="entry name" value="Actin, Chain A, domain 4"/>
    <property type="match status" value="1"/>
</dbReference>
<dbReference type="Pfam" id="PF00012">
    <property type="entry name" value="HSP70"/>
    <property type="match status" value="1"/>
</dbReference>